<sequence length="113" mass="13052">MKQPCKDCPFRKSVSYVLSPEKAHDILDGITHDKAFHCHKTVDYSNSNEGQVTTESKLCFGAVLFLENTVRGGCRSNVMFRFGLKRQEFQLFDLRHDESIYESFDEFIEGVSY</sequence>
<evidence type="ECO:0000313" key="2">
    <source>
        <dbReference type="Proteomes" id="UP000661112"/>
    </source>
</evidence>
<dbReference type="EMBL" id="JACJSG010000104">
    <property type="protein sequence ID" value="MBD2505616.1"/>
    <property type="molecule type" value="Genomic_DNA"/>
</dbReference>
<dbReference type="Proteomes" id="UP000661112">
    <property type="component" value="Unassembled WGS sequence"/>
</dbReference>
<comment type="caution">
    <text evidence="1">The sequence shown here is derived from an EMBL/GenBank/DDBJ whole genome shotgun (WGS) entry which is preliminary data.</text>
</comment>
<keyword evidence="2" id="KW-1185">Reference proteome</keyword>
<name>A0ABR8DG69_9NOST</name>
<gene>
    <name evidence="1" type="ORF">H6G83_34345</name>
</gene>
<protein>
    <submittedName>
        <fullName evidence="1">Uncharacterized protein</fullName>
    </submittedName>
</protein>
<evidence type="ECO:0000313" key="1">
    <source>
        <dbReference type="EMBL" id="MBD2505616.1"/>
    </source>
</evidence>
<reference evidence="1 2" key="1">
    <citation type="journal article" date="2020" name="ISME J.">
        <title>Comparative genomics reveals insights into cyanobacterial evolution and habitat adaptation.</title>
        <authorList>
            <person name="Chen M.Y."/>
            <person name="Teng W.K."/>
            <person name="Zhao L."/>
            <person name="Hu C.X."/>
            <person name="Zhou Y.K."/>
            <person name="Han B.P."/>
            <person name="Song L.R."/>
            <person name="Shu W.S."/>
        </authorList>
    </citation>
    <scope>NUCLEOTIDE SEQUENCE [LARGE SCALE GENOMIC DNA]</scope>
    <source>
        <strain evidence="1 2">FACHB-119</strain>
    </source>
</reference>
<proteinExistence type="predicted"/>
<organism evidence="1 2">
    <name type="scientific">Anabaena azotica FACHB-119</name>
    <dbReference type="NCBI Taxonomy" id="947527"/>
    <lineage>
        <taxon>Bacteria</taxon>
        <taxon>Bacillati</taxon>
        <taxon>Cyanobacteriota</taxon>
        <taxon>Cyanophyceae</taxon>
        <taxon>Nostocales</taxon>
        <taxon>Nostocaceae</taxon>
        <taxon>Anabaena</taxon>
        <taxon>Anabaena azotica</taxon>
    </lineage>
</organism>
<accession>A0ABR8DG69</accession>